<gene>
    <name evidence="4" type="ORF">RNC47_10365</name>
</gene>
<dbReference type="Gene3D" id="2.60.120.200">
    <property type="match status" value="2"/>
</dbReference>
<evidence type="ECO:0000313" key="5">
    <source>
        <dbReference type="Proteomes" id="UP001183420"/>
    </source>
</evidence>
<dbReference type="InterPro" id="IPR014895">
    <property type="entry name" value="Alginate_lyase_2"/>
</dbReference>
<dbReference type="InterPro" id="IPR000421">
    <property type="entry name" value="FA58C"/>
</dbReference>
<dbReference type="PROSITE" id="PS51762">
    <property type="entry name" value="GH16_2"/>
    <property type="match status" value="1"/>
</dbReference>
<comment type="caution">
    <text evidence="4">The sequence shown here is derived from an EMBL/GenBank/DDBJ whole genome shotgun (WGS) entry which is preliminary data.</text>
</comment>
<feature type="region of interest" description="Disordered" evidence="1">
    <location>
        <begin position="1"/>
        <end position="33"/>
    </location>
</feature>
<dbReference type="Pfam" id="PF00722">
    <property type="entry name" value="Glyco_hydro_16"/>
    <property type="match status" value="1"/>
</dbReference>
<dbReference type="EMBL" id="JAVREM010000008">
    <property type="protein sequence ID" value="MDT0318740.1"/>
    <property type="molecule type" value="Genomic_DNA"/>
</dbReference>
<dbReference type="Proteomes" id="UP001183420">
    <property type="component" value="Unassembled WGS sequence"/>
</dbReference>
<dbReference type="Gene3D" id="2.60.120.260">
    <property type="entry name" value="Galactose-binding domain-like"/>
    <property type="match status" value="1"/>
</dbReference>
<feature type="domain" description="GH16" evidence="3">
    <location>
        <begin position="398"/>
        <end position="629"/>
    </location>
</feature>
<accession>A0ABU2LML3</accession>
<feature type="domain" description="F5/8 type C" evidence="2">
    <location>
        <begin position="1"/>
        <end position="142"/>
    </location>
</feature>
<dbReference type="Pfam" id="PF08787">
    <property type="entry name" value="Alginate_lyase2"/>
    <property type="match status" value="1"/>
</dbReference>
<dbReference type="CDD" id="cd00413">
    <property type="entry name" value="Glyco_hydrolase_16"/>
    <property type="match status" value="1"/>
</dbReference>
<evidence type="ECO:0000256" key="1">
    <source>
        <dbReference type="SAM" id="MobiDB-lite"/>
    </source>
</evidence>
<evidence type="ECO:0000259" key="3">
    <source>
        <dbReference type="PROSITE" id="PS51762"/>
    </source>
</evidence>
<dbReference type="Pfam" id="PF00754">
    <property type="entry name" value="F5_F8_type_C"/>
    <property type="match status" value="1"/>
</dbReference>
<sequence>MAPTSAQAAAEELTPGASAVTASTSDENRPANVVDGNLGTRWSGEGDGAWLQLDLGATRTVSEVKLAVYQGTSRQNVFELQYWDGSRWVTAYEGESSGTTTALESYEFEPVQTSRIRYLGHGYEGDGEGDWNSLTEVEVWSGSGDDDGDGGDGGGGAELPSEVLDLSDWKVTLPVGEDEDPTEIFQPELDGYSHDPYFTVNDAGDAVRFRAPVNGVTTGGSSYPRSELREMEEGGGDEVEWSSTSGTHTMTVREAFTHLPEDKPEVVGAQIHGGDDDVTTIRLEGSELWITEGDESNHHLITDEYELGTVFEVRYVVSGGEIEIYYNGRLETTLDHSDSTNYFKAGAYTQANCGNSSPCGSSNYGEVEIHDLTVTHGDGSDSGDGDQTTDETQAAVRYDWGTPHPISDEFDYTGPVDPERWAVPSGDFGGTEGCWPGHAENGRRCAKNSTVAGGILTMTGEANGDTGWLRQDMETQYGRWEIRSRSRNVGASGGTYHPLHLIWPTAGNRLENGEYDWVEYSNPDAQCLTSFMHYPESPTDEKERADLCPVDMTEWHNFAFEWTPDALVGYVDGEEWFRHSDGANEDRGNIQDMPSGHLNIQLDNFTGESGLRPAVFEVDWVRFYELTSSAS</sequence>
<dbReference type="RefSeq" id="WP_311597602.1">
    <property type="nucleotide sequence ID" value="NZ_JAVREM010000008.1"/>
</dbReference>
<keyword evidence="5" id="KW-1185">Reference proteome</keyword>
<organism evidence="4 5">
    <name type="scientific">Streptomyces millisiae</name>
    <dbReference type="NCBI Taxonomy" id="3075542"/>
    <lineage>
        <taxon>Bacteria</taxon>
        <taxon>Bacillati</taxon>
        <taxon>Actinomycetota</taxon>
        <taxon>Actinomycetes</taxon>
        <taxon>Kitasatosporales</taxon>
        <taxon>Streptomycetaceae</taxon>
        <taxon>Streptomyces</taxon>
    </lineage>
</organism>
<protein>
    <submittedName>
        <fullName evidence="4">Polysaccharide lyase family 7 protein</fullName>
    </submittedName>
</protein>
<dbReference type="SUPFAM" id="SSF49899">
    <property type="entry name" value="Concanavalin A-like lectins/glucanases"/>
    <property type="match status" value="2"/>
</dbReference>
<evidence type="ECO:0000313" key="4">
    <source>
        <dbReference type="EMBL" id="MDT0318740.1"/>
    </source>
</evidence>
<name>A0ABU2LML3_9ACTN</name>
<keyword evidence="4" id="KW-0456">Lyase</keyword>
<dbReference type="InterPro" id="IPR013320">
    <property type="entry name" value="ConA-like_dom_sf"/>
</dbReference>
<dbReference type="GO" id="GO:0016829">
    <property type="term" value="F:lyase activity"/>
    <property type="evidence" value="ECO:0007669"/>
    <property type="project" value="UniProtKB-KW"/>
</dbReference>
<dbReference type="InterPro" id="IPR008979">
    <property type="entry name" value="Galactose-bd-like_sf"/>
</dbReference>
<proteinExistence type="predicted"/>
<dbReference type="PROSITE" id="PS50022">
    <property type="entry name" value="FA58C_3"/>
    <property type="match status" value="1"/>
</dbReference>
<dbReference type="InterPro" id="IPR000757">
    <property type="entry name" value="Beta-glucanase-like"/>
</dbReference>
<feature type="region of interest" description="Disordered" evidence="1">
    <location>
        <begin position="139"/>
        <end position="160"/>
    </location>
</feature>
<reference evidence="5" key="1">
    <citation type="submission" date="2023-07" db="EMBL/GenBank/DDBJ databases">
        <title>30 novel species of actinomycetes from the DSMZ collection.</title>
        <authorList>
            <person name="Nouioui I."/>
        </authorList>
    </citation>
    <scope>NUCLEOTIDE SEQUENCE [LARGE SCALE GENOMIC DNA]</scope>
    <source>
        <strain evidence="5">DSM 44918</strain>
    </source>
</reference>
<evidence type="ECO:0000259" key="2">
    <source>
        <dbReference type="PROSITE" id="PS50022"/>
    </source>
</evidence>
<dbReference type="SUPFAM" id="SSF49785">
    <property type="entry name" value="Galactose-binding domain-like"/>
    <property type="match status" value="1"/>
</dbReference>